<dbReference type="InterPro" id="IPR050832">
    <property type="entry name" value="Bact_Acetyltransf"/>
</dbReference>
<name>A0A058ZL62_9RHOB</name>
<dbReference type="InterPro" id="IPR016181">
    <property type="entry name" value="Acyl_CoA_acyltransferase"/>
</dbReference>
<dbReference type="SUPFAM" id="SSF55729">
    <property type="entry name" value="Acyl-CoA N-acyltransferases (Nat)"/>
    <property type="match status" value="1"/>
</dbReference>
<keyword evidence="2" id="KW-0012">Acyltransferase</keyword>
<gene>
    <name evidence="4" type="ORF">ATO10_08853</name>
</gene>
<dbReference type="CDD" id="cd04301">
    <property type="entry name" value="NAT_SF"/>
    <property type="match status" value="1"/>
</dbReference>
<dbReference type="RefSeq" id="WP_035250641.1">
    <property type="nucleotide sequence ID" value="NZ_AQQY01000005.1"/>
</dbReference>
<dbReference type="PANTHER" id="PTHR43877:SF5">
    <property type="entry name" value="BLL8307 PROTEIN"/>
    <property type="match status" value="1"/>
</dbReference>
<organism evidence="4 5">
    <name type="scientific">Actibacterium atlanticum</name>
    <dbReference type="NCBI Taxonomy" id="1461693"/>
    <lineage>
        <taxon>Bacteria</taxon>
        <taxon>Pseudomonadati</taxon>
        <taxon>Pseudomonadota</taxon>
        <taxon>Alphaproteobacteria</taxon>
        <taxon>Rhodobacterales</taxon>
        <taxon>Roseobacteraceae</taxon>
        <taxon>Actibacterium</taxon>
    </lineage>
</organism>
<reference evidence="4 5" key="1">
    <citation type="submission" date="2013-04" db="EMBL/GenBank/DDBJ databases">
        <title>Shimia sp. 22II-S11-Z10 Genome Sequencing.</title>
        <authorList>
            <person name="Lai Q."/>
            <person name="Li G."/>
            <person name="Shao Z."/>
        </authorList>
    </citation>
    <scope>NUCLEOTIDE SEQUENCE [LARGE SCALE GENOMIC DNA]</scope>
    <source>
        <strain evidence="5">22II-S11-Z10</strain>
    </source>
</reference>
<proteinExistence type="predicted"/>
<dbReference type="Gene3D" id="3.40.630.30">
    <property type="match status" value="1"/>
</dbReference>
<dbReference type="PANTHER" id="PTHR43877">
    <property type="entry name" value="AMINOALKYLPHOSPHONATE N-ACETYLTRANSFERASE-RELATED-RELATED"/>
    <property type="match status" value="1"/>
</dbReference>
<evidence type="ECO:0000313" key="5">
    <source>
        <dbReference type="Proteomes" id="UP000024836"/>
    </source>
</evidence>
<evidence type="ECO:0000259" key="3">
    <source>
        <dbReference type="PROSITE" id="PS51186"/>
    </source>
</evidence>
<dbReference type="STRING" id="1461693.ATO10_08853"/>
<feature type="domain" description="N-acetyltransferase" evidence="3">
    <location>
        <begin position="5"/>
        <end position="156"/>
    </location>
</feature>
<comment type="caution">
    <text evidence="4">The sequence shown here is derived from an EMBL/GenBank/DDBJ whole genome shotgun (WGS) entry which is preliminary data.</text>
</comment>
<keyword evidence="5" id="KW-1185">Reference proteome</keyword>
<dbReference type="Pfam" id="PF00583">
    <property type="entry name" value="Acetyltransf_1"/>
    <property type="match status" value="1"/>
</dbReference>
<sequence>MAADFTIRAARPTEPDAQALIARHLGQMADQSPEESCHALDSSGLETPGVDFFLLELEGDVMGMGALAKLGSGAVELKSMHTKSEVRGSGAGRAMLAHLLDLARSKGASAVFLETGSTDDFLPARRLYESVGFRICGPFGDYGPDPWSVFMQLDLGPSADTPRAS</sequence>
<dbReference type="PATRIC" id="fig|1461693.3.peg.1795"/>
<evidence type="ECO:0000256" key="2">
    <source>
        <dbReference type="ARBA" id="ARBA00023315"/>
    </source>
</evidence>
<dbReference type="EMBL" id="AQQY01000005">
    <property type="protein sequence ID" value="KCV81942.1"/>
    <property type="molecule type" value="Genomic_DNA"/>
</dbReference>
<dbReference type="InterPro" id="IPR000182">
    <property type="entry name" value="GNAT_dom"/>
</dbReference>
<dbReference type="Proteomes" id="UP000024836">
    <property type="component" value="Unassembled WGS sequence"/>
</dbReference>
<accession>A0A058ZL62</accession>
<dbReference type="GO" id="GO:0016747">
    <property type="term" value="F:acyltransferase activity, transferring groups other than amino-acyl groups"/>
    <property type="evidence" value="ECO:0007669"/>
    <property type="project" value="InterPro"/>
</dbReference>
<dbReference type="AlphaFoldDB" id="A0A058ZL62"/>
<keyword evidence="1 4" id="KW-0808">Transferase</keyword>
<protein>
    <submittedName>
        <fullName evidence="4">Acetyltransferase</fullName>
    </submittedName>
</protein>
<evidence type="ECO:0000256" key="1">
    <source>
        <dbReference type="ARBA" id="ARBA00022679"/>
    </source>
</evidence>
<evidence type="ECO:0000313" key="4">
    <source>
        <dbReference type="EMBL" id="KCV81942.1"/>
    </source>
</evidence>
<dbReference type="PROSITE" id="PS51186">
    <property type="entry name" value="GNAT"/>
    <property type="match status" value="1"/>
</dbReference>
<dbReference type="eggNOG" id="COG0456">
    <property type="taxonomic scope" value="Bacteria"/>
</dbReference>